<keyword evidence="2" id="KW-1185">Reference proteome</keyword>
<protein>
    <submittedName>
        <fullName evidence="1">Uncharacterized protein</fullName>
    </submittedName>
</protein>
<dbReference type="Proteomes" id="UP000435138">
    <property type="component" value="Unassembled WGS sequence"/>
</dbReference>
<accession>A0A6A8A9Q4</accession>
<gene>
    <name evidence="1" type="ORF">GAO09_11245</name>
</gene>
<reference evidence="1 2" key="1">
    <citation type="submission" date="2019-11" db="EMBL/GenBank/DDBJ databases">
        <title>Genome analysis of Rhizobacterium cereale a novel genus and species isolated from maize roots in North Spain.</title>
        <authorList>
            <person name="Menendez E."/>
            <person name="Flores-Felix J.D."/>
            <person name="Ramirez-Bahena M.-H."/>
            <person name="Igual J.M."/>
            <person name="Garcia-Fraile P."/>
            <person name="Peix A."/>
            <person name="Velazquez E."/>
        </authorList>
    </citation>
    <scope>NUCLEOTIDE SEQUENCE [LARGE SCALE GENOMIC DNA]</scope>
    <source>
        <strain evidence="1 2">RZME27</strain>
    </source>
</reference>
<comment type="caution">
    <text evidence="1">The sequence shown here is derived from an EMBL/GenBank/DDBJ whole genome shotgun (WGS) entry which is preliminary data.</text>
</comment>
<evidence type="ECO:0000313" key="2">
    <source>
        <dbReference type="Proteomes" id="UP000435138"/>
    </source>
</evidence>
<evidence type="ECO:0000313" key="1">
    <source>
        <dbReference type="EMBL" id="MQY46617.1"/>
    </source>
</evidence>
<dbReference type="AlphaFoldDB" id="A0A6A8A9Q4"/>
<sequence length="84" mass="9687">MNRSERNLSDNDKRVLRSLLGRYALRYHLAGAEKDDLIERTFMALAARPEVFFDKPVEQAVAETMHSIVVAVARDGESAERYYR</sequence>
<dbReference type="EMBL" id="WIXI01000041">
    <property type="protein sequence ID" value="MQY46617.1"/>
    <property type="molecule type" value="Genomic_DNA"/>
</dbReference>
<organism evidence="1 2">
    <name type="scientific">Endobacterium cereale</name>
    <dbReference type="NCBI Taxonomy" id="2663029"/>
    <lineage>
        <taxon>Bacteria</taxon>
        <taxon>Pseudomonadati</taxon>
        <taxon>Pseudomonadota</taxon>
        <taxon>Alphaproteobacteria</taxon>
        <taxon>Hyphomicrobiales</taxon>
        <taxon>Rhizobiaceae</taxon>
        <taxon>Endobacterium</taxon>
    </lineage>
</organism>
<proteinExistence type="predicted"/>
<name>A0A6A8A9Q4_9HYPH</name>
<dbReference type="RefSeq" id="WP_153354105.1">
    <property type="nucleotide sequence ID" value="NZ_JAYKOO010000014.1"/>
</dbReference>